<evidence type="ECO:0000313" key="7">
    <source>
        <dbReference type="Proteomes" id="UP000581135"/>
    </source>
</evidence>
<dbReference type="GO" id="GO:0046872">
    <property type="term" value="F:metal ion binding"/>
    <property type="evidence" value="ECO:0007669"/>
    <property type="project" value="UniProtKB-KW"/>
</dbReference>
<keyword evidence="1" id="KW-0001">2Fe-2S</keyword>
<keyword evidence="7" id="KW-1185">Reference proteome</keyword>
<dbReference type="PROSITE" id="PS51296">
    <property type="entry name" value="RIESKE"/>
    <property type="match status" value="1"/>
</dbReference>
<dbReference type="PANTHER" id="PTHR40261:SF1">
    <property type="entry name" value="RIESKE DOMAIN-CONTAINING PROTEIN"/>
    <property type="match status" value="1"/>
</dbReference>
<evidence type="ECO:0000256" key="1">
    <source>
        <dbReference type="ARBA" id="ARBA00022714"/>
    </source>
</evidence>
<evidence type="ECO:0000313" key="6">
    <source>
        <dbReference type="EMBL" id="MBB3064111.1"/>
    </source>
</evidence>
<proteinExistence type="predicted"/>
<gene>
    <name evidence="6" type="ORF">FHR98_000376</name>
</gene>
<evidence type="ECO:0000256" key="2">
    <source>
        <dbReference type="ARBA" id="ARBA00022723"/>
    </source>
</evidence>
<keyword evidence="3" id="KW-0408">Iron</keyword>
<evidence type="ECO:0000259" key="5">
    <source>
        <dbReference type="PROSITE" id="PS51296"/>
    </source>
</evidence>
<comment type="caution">
    <text evidence="6">The sequence shown here is derived from an EMBL/GenBank/DDBJ whole genome shotgun (WGS) entry which is preliminary data.</text>
</comment>
<dbReference type="RefSeq" id="WP_183414924.1">
    <property type="nucleotide sequence ID" value="NZ_JACHXA010000001.1"/>
</dbReference>
<dbReference type="AlphaFoldDB" id="A0A839SMQ9"/>
<dbReference type="GO" id="GO:0051537">
    <property type="term" value="F:2 iron, 2 sulfur cluster binding"/>
    <property type="evidence" value="ECO:0007669"/>
    <property type="project" value="UniProtKB-KW"/>
</dbReference>
<dbReference type="InterPro" id="IPR036922">
    <property type="entry name" value="Rieske_2Fe-2S_sf"/>
</dbReference>
<dbReference type="InterPro" id="IPR017941">
    <property type="entry name" value="Rieske_2Fe-2S"/>
</dbReference>
<dbReference type="EMBL" id="JACHXA010000001">
    <property type="protein sequence ID" value="MBB3064111.1"/>
    <property type="molecule type" value="Genomic_DNA"/>
</dbReference>
<evidence type="ECO:0000256" key="3">
    <source>
        <dbReference type="ARBA" id="ARBA00023004"/>
    </source>
</evidence>
<accession>A0A839SMQ9</accession>
<keyword evidence="2" id="KW-0479">Metal-binding</keyword>
<dbReference type="PANTHER" id="PTHR40261">
    <property type="match status" value="1"/>
</dbReference>
<dbReference type="SUPFAM" id="SSF50022">
    <property type="entry name" value="ISP domain"/>
    <property type="match status" value="1"/>
</dbReference>
<name>A0A839SMQ9_9PROT</name>
<dbReference type="Proteomes" id="UP000581135">
    <property type="component" value="Unassembled WGS sequence"/>
</dbReference>
<dbReference type="Pfam" id="PF00355">
    <property type="entry name" value="Rieske"/>
    <property type="match status" value="1"/>
</dbReference>
<reference evidence="6 7" key="1">
    <citation type="submission" date="2020-08" db="EMBL/GenBank/DDBJ databases">
        <title>Genomic Encyclopedia of Type Strains, Phase III (KMG-III): the genomes of soil and plant-associated and newly described type strains.</title>
        <authorList>
            <person name="Whitman W."/>
        </authorList>
    </citation>
    <scope>NUCLEOTIDE SEQUENCE [LARGE SCALE GENOMIC DNA]</scope>
    <source>
        <strain evidence="6 7">CECT 8803</strain>
    </source>
</reference>
<dbReference type="CDD" id="cd03467">
    <property type="entry name" value="Rieske"/>
    <property type="match status" value="1"/>
</dbReference>
<evidence type="ECO:0000256" key="4">
    <source>
        <dbReference type="ARBA" id="ARBA00023014"/>
    </source>
</evidence>
<dbReference type="Gene3D" id="2.102.10.10">
    <property type="entry name" value="Rieske [2Fe-2S] iron-sulphur domain"/>
    <property type="match status" value="1"/>
</dbReference>
<sequence length="122" mass="13147">MVSPRYLCHRHDIEDGEAKGFTFGSGDSRWEIFVVREGEALFGYVNSCPHIGTPLDWVPDQFMSADGSYILCATHGALFEVETGHCISGPCAGSNLKPVALRVDDEGAVHLSAPDPADSEAH</sequence>
<keyword evidence="4" id="KW-0411">Iron-sulfur</keyword>
<organism evidence="6 7">
    <name type="scientific">Limibacillus halophilus</name>
    <dbReference type="NCBI Taxonomy" id="1579333"/>
    <lineage>
        <taxon>Bacteria</taxon>
        <taxon>Pseudomonadati</taxon>
        <taxon>Pseudomonadota</taxon>
        <taxon>Alphaproteobacteria</taxon>
        <taxon>Rhodospirillales</taxon>
        <taxon>Rhodovibrionaceae</taxon>
        <taxon>Limibacillus</taxon>
    </lineage>
</organism>
<feature type="domain" description="Rieske" evidence="5">
    <location>
        <begin position="5"/>
        <end position="110"/>
    </location>
</feature>
<protein>
    <submittedName>
        <fullName evidence="6">Nitrite reductase/ring-hydroxylating ferredoxin subunit</fullName>
    </submittedName>
</protein>